<comment type="cofactor">
    <cofactor evidence="1">
        <name>Mg(2+)</name>
        <dbReference type="ChEBI" id="CHEBI:18420"/>
    </cofactor>
</comment>
<evidence type="ECO:0000259" key="5">
    <source>
        <dbReference type="PROSITE" id="PS51462"/>
    </source>
</evidence>
<evidence type="ECO:0000256" key="2">
    <source>
        <dbReference type="ARBA" id="ARBA00022801"/>
    </source>
</evidence>
<dbReference type="Proteomes" id="UP000186456">
    <property type="component" value="Unassembled WGS sequence"/>
</dbReference>
<dbReference type="Gene3D" id="3.90.79.10">
    <property type="entry name" value="Nucleoside Triphosphate Pyrophosphohydrolase"/>
    <property type="match status" value="1"/>
</dbReference>
<dbReference type="GO" id="GO:0016853">
    <property type="term" value="F:isomerase activity"/>
    <property type="evidence" value="ECO:0007669"/>
    <property type="project" value="UniProtKB-KW"/>
</dbReference>
<reference evidence="6 7" key="1">
    <citation type="submission" date="2016-10" db="EMBL/GenBank/DDBJ databases">
        <authorList>
            <person name="de Groot N.N."/>
        </authorList>
    </citation>
    <scope>NUCLEOTIDE SEQUENCE [LARGE SCALE GENOMIC DNA]</scope>
    <source>
        <strain evidence="6 7">StLB037</strain>
    </source>
</reference>
<dbReference type="PANTHER" id="PTHR43046">
    <property type="entry name" value="GDP-MANNOSE MANNOSYL HYDROLASE"/>
    <property type="match status" value="1"/>
</dbReference>
<protein>
    <submittedName>
        <fullName evidence="6">Isopentenyldiphosphate isomerase</fullName>
    </submittedName>
</protein>
<feature type="region of interest" description="Disordered" evidence="4">
    <location>
        <begin position="1"/>
        <end position="22"/>
    </location>
</feature>
<dbReference type="Pfam" id="PF00293">
    <property type="entry name" value="NUDIX"/>
    <property type="match status" value="1"/>
</dbReference>
<dbReference type="RefSeq" id="WP_081349891.1">
    <property type="nucleotide sequence ID" value="NZ_FNJN01000008.1"/>
</dbReference>
<keyword evidence="3" id="KW-0460">Magnesium</keyword>
<dbReference type="InterPro" id="IPR015797">
    <property type="entry name" value="NUDIX_hydrolase-like_dom_sf"/>
</dbReference>
<accession>A0A1H0S1Z9</accession>
<dbReference type="EMBL" id="FNJN01000008">
    <property type="protein sequence ID" value="SDP35724.1"/>
    <property type="molecule type" value="Genomic_DNA"/>
</dbReference>
<dbReference type="PROSITE" id="PS51462">
    <property type="entry name" value="NUDIX"/>
    <property type="match status" value="1"/>
</dbReference>
<feature type="domain" description="Nudix hydrolase" evidence="5">
    <location>
        <begin position="32"/>
        <end position="157"/>
    </location>
</feature>
<dbReference type="AlphaFoldDB" id="A0A1H0S1Z9"/>
<evidence type="ECO:0000256" key="1">
    <source>
        <dbReference type="ARBA" id="ARBA00001946"/>
    </source>
</evidence>
<evidence type="ECO:0000313" key="7">
    <source>
        <dbReference type="Proteomes" id="UP000186456"/>
    </source>
</evidence>
<dbReference type="CDD" id="cd04693">
    <property type="entry name" value="NUDIX_Hydrolase"/>
    <property type="match status" value="1"/>
</dbReference>
<dbReference type="PROSITE" id="PS00893">
    <property type="entry name" value="NUDIX_BOX"/>
    <property type="match status" value="1"/>
</dbReference>
<name>A0A1H0S1Z9_MICTS</name>
<dbReference type="InterPro" id="IPR000086">
    <property type="entry name" value="NUDIX_hydrolase_dom"/>
</dbReference>
<sequence length="190" mass="20659">MADDEMWDVTDIQGTPTGTLHRRGDGPVPAGLFHVVASVCLVSSTGRVLMSLRAAAKDYPLAWEFPAGSALRGETSRTGAVRELAEETGMVLAPDDLVLVGRVVEERALFDLWVGRVDGEPAPVPDPEEVQDAEWVTLDVVHQRWKDGVFATPWNARFDQLWDTLGERVREECQVGAAKDQNGGGSTSMS</sequence>
<evidence type="ECO:0000313" key="6">
    <source>
        <dbReference type="EMBL" id="SDP35724.1"/>
    </source>
</evidence>
<gene>
    <name evidence="6" type="ORF">SAMN04487788_3137</name>
</gene>
<dbReference type="GO" id="GO:0016787">
    <property type="term" value="F:hydrolase activity"/>
    <property type="evidence" value="ECO:0007669"/>
    <property type="project" value="UniProtKB-KW"/>
</dbReference>
<dbReference type="InterPro" id="IPR020084">
    <property type="entry name" value="NUDIX_hydrolase_CS"/>
</dbReference>
<proteinExistence type="predicted"/>
<keyword evidence="6" id="KW-0413">Isomerase</keyword>
<dbReference type="SUPFAM" id="SSF55811">
    <property type="entry name" value="Nudix"/>
    <property type="match status" value="1"/>
</dbReference>
<dbReference type="PANTHER" id="PTHR43046:SF12">
    <property type="entry name" value="GDP-MANNOSE MANNOSYL HYDROLASE"/>
    <property type="match status" value="1"/>
</dbReference>
<organism evidence="6 7">
    <name type="scientific">Microbacterium testaceum (strain StLB037)</name>
    <dbReference type="NCBI Taxonomy" id="979556"/>
    <lineage>
        <taxon>Bacteria</taxon>
        <taxon>Bacillati</taxon>
        <taxon>Actinomycetota</taxon>
        <taxon>Actinomycetes</taxon>
        <taxon>Micrococcales</taxon>
        <taxon>Microbacteriaceae</taxon>
        <taxon>Microbacterium</taxon>
    </lineage>
</organism>
<evidence type="ECO:0000256" key="4">
    <source>
        <dbReference type="SAM" id="MobiDB-lite"/>
    </source>
</evidence>
<evidence type="ECO:0000256" key="3">
    <source>
        <dbReference type="ARBA" id="ARBA00022842"/>
    </source>
</evidence>
<keyword evidence="2" id="KW-0378">Hydrolase</keyword>